<dbReference type="SUPFAM" id="SSF52922">
    <property type="entry name" value="TK C-terminal domain-like"/>
    <property type="match status" value="1"/>
</dbReference>
<comment type="cofactor">
    <cofactor evidence="2">
        <name>Co(2+)</name>
        <dbReference type="ChEBI" id="CHEBI:48828"/>
    </cofactor>
</comment>
<feature type="site" description="Important for catalytic activity" evidence="17">
    <location>
        <position position="26"/>
    </location>
</feature>
<organism evidence="20 21">
    <name type="scientific">Pseudomonas putida</name>
    <name type="common">Arthrobacter siderocapsulatus</name>
    <dbReference type="NCBI Taxonomy" id="303"/>
    <lineage>
        <taxon>Bacteria</taxon>
        <taxon>Pseudomonadati</taxon>
        <taxon>Pseudomonadota</taxon>
        <taxon>Gammaproteobacteria</taxon>
        <taxon>Pseudomonadales</taxon>
        <taxon>Pseudomonadaceae</taxon>
        <taxon>Pseudomonas</taxon>
    </lineage>
</organism>
<feature type="binding site" evidence="14">
    <location>
        <position position="384"/>
    </location>
    <ligand>
        <name>substrate</name>
    </ligand>
</feature>
<dbReference type="FunFam" id="3.40.50.970:FF:000004">
    <property type="entry name" value="Transketolase"/>
    <property type="match status" value="1"/>
</dbReference>
<keyword evidence="8 18" id="KW-0106">Calcium</keyword>
<feature type="binding site" evidence="15">
    <location>
        <position position="156"/>
    </location>
    <ligand>
        <name>thiamine diphosphate</name>
        <dbReference type="ChEBI" id="CHEBI:58937"/>
    </ligand>
</feature>
<dbReference type="GO" id="GO:0009052">
    <property type="term" value="P:pentose-phosphate shunt, non-oxidative branch"/>
    <property type="evidence" value="ECO:0007669"/>
    <property type="project" value="UniProtKB-ARBA"/>
</dbReference>
<evidence type="ECO:0000256" key="13">
    <source>
        <dbReference type="PIRSR" id="PIRSR605478-1"/>
    </source>
</evidence>
<feature type="binding site" evidence="14">
    <location>
        <position position="26"/>
    </location>
    <ligand>
        <name>substrate</name>
    </ligand>
</feature>
<evidence type="ECO:0000256" key="9">
    <source>
        <dbReference type="ARBA" id="ARBA00022842"/>
    </source>
</evidence>
<evidence type="ECO:0000256" key="10">
    <source>
        <dbReference type="ARBA" id="ARBA00023052"/>
    </source>
</evidence>
<reference evidence="21" key="1">
    <citation type="submission" date="2017-10" db="EMBL/GenBank/DDBJ databases">
        <title>FDA dAtabase for Regulatory Grade micrObial Sequences (FDA-ARGOS): Supporting development and validation of Infectious Disease Dx tests.</title>
        <authorList>
            <person name="Goldberg B."/>
            <person name="Campos J."/>
            <person name="Tallon L."/>
            <person name="Sadzewicz L."/>
            <person name="Ott S."/>
            <person name="Zhao X."/>
            <person name="Nagaraj S."/>
            <person name="Vavikolanu K."/>
            <person name="Aluvathingal J."/>
            <person name="Nadendla S."/>
            <person name="Geyer C."/>
            <person name="Sichtig H."/>
        </authorList>
    </citation>
    <scope>NUCLEOTIDE SEQUENCE [LARGE SCALE GENOMIC DNA]</scope>
    <source>
        <strain evidence="21">FDAARGOS_376</strain>
    </source>
</reference>
<dbReference type="InterPro" id="IPR020826">
    <property type="entry name" value="Transketolase_BS"/>
</dbReference>
<dbReference type="FunFam" id="3.40.50.920:FF:000003">
    <property type="entry name" value="Transketolase"/>
    <property type="match status" value="1"/>
</dbReference>
<dbReference type="InterPro" id="IPR005475">
    <property type="entry name" value="Transketolase-like_Pyr-bd"/>
</dbReference>
<comment type="cofactor">
    <cofactor evidence="18">
        <name>Mg(2+)</name>
        <dbReference type="ChEBI" id="CHEBI:18420"/>
    </cofactor>
    <cofactor evidence="18">
        <name>Ca(2+)</name>
        <dbReference type="ChEBI" id="CHEBI:29108"/>
    </cofactor>
    <cofactor evidence="18">
        <name>Mn(2+)</name>
        <dbReference type="ChEBI" id="CHEBI:29035"/>
    </cofactor>
    <cofactor evidence="18">
        <name>Co(2+)</name>
        <dbReference type="ChEBI" id="CHEBI:48828"/>
    </cofactor>
    <text evidence="18">Binds 1 Mg(2+) ion per subunit. Can also utilize other divalent metal cations, such as Ca(2+), Mn(2+) and Co(2+).</text>
</comment>
<dbReference type="GO" id="GO:0005829">
    <property type="term" value="C:cytosol"/>
    <property type="evidence" value="ECO:0007669"/>
    <property type="project" value="TreeGrafter"/>
</dbReference>
<comment type="similarity">
    <text evidence="3 18">Belongs to the transketolase family.</text>
</comment>
<gene>
    <name evidence="20" type="primary">tkt</name>
    <name evidence="20" type="ORF">CRX57_13910</name>
</gene>
<dbReference type="FunFam" id="3.40.50.970:FF:000003">
    <property type="entry name" value="Transketolase"/>
    <property type="match status" value="1"/>
</dbReference>
<evidence type="ECO:0000256" key="7">
    <source>
        <dbReference type="ARBA" id="ARBA00022723"/>
    </source>
</evidence>
<dbReference type="PROSITE" id="PS00801">
    <property type="entry name" value="TRANSKETOLASE_1"/>
    <property type="match status" value="1"/>
</dbReference>
<dbReference type="AlphaFoldDB" id="A0A2C5V9J0"/>
<name>A0A2C5V9J0_PSEPU</name>
<dbReference type="PANTHER" id="PTHR43522">
    <property type="entry name" value="TRANSKETOLASE"/>
    <property type="match status" value="1"/>
</dbReference>
<evidence type="ECO:0000256" key="2">
    <source>
        <dbReference type="ARBA" id="ARBA00001941"/>
    </source>
</evidence>
<evidence type="ECO:0000256" key="17">
    <source>
        <dbReference type="PIRSR" id="PIRSR605478-5"/>
    </source>
</evidence>
<keyword evidence="7 16" id="KW-0479">Metal-binding</keyword>
<feature type="binding site" evidence="14">
    <location>
        <position position="469"/>
    </location>
    <ligand>
        <name>substrate</name>
    </ligand>
</feature>
<dbReference type="GO" id="GO:0046872">
    <property type="term" value="F:metal ion binding"/>
    <property type="evidence" value="ECO:0007669"/>
    <property type="project" value="UniProtKB-KW"/>
</dbReference>
<feature type="binding site" evidence="14">
    <location>
        <position position="520"/>
    </location>
    <ligand>
        <name>substrate</name>
    </ligand>
</feature>
<dbReference type="InterPro" id="IPR005474">
    <property type="entry name" value="Transketolase_N"/>
</dbReference>
<evidence type="ECO:0000256" key="6">
    <source>
        <dbReference type="ARBA" id="ARBA00022679"/>
    </source>
</evidence>
<evidence type="ECO:0000256" key="1">
    <source>
        <dbReference type="ARBA" id="ARBA00001913"/>
    </source>
</evidence>
<evidence type="ECO:0000256" key="11">
    <source>
        <dbReference type="ARBA" id="ARBA00049473"/>
    </source>
</evidence>
<protein>
    <recommendedName>
        <fullName evidence="5 12">Transketolase</fullName>
        <ecNumber evidence="5 12">2.2.1.1</ecNumber>
    </recommendedName>
</protein>
<feature type="binding site" evidence="15">
    <location>
        <begin position="114"/>
        <end position="116"/>
    </location>
    <ligand>
        <name>thiamine diphosphate</name>
        <dbReference type="ChEBI" id="CHEBI:58937"/>
    </ligand>
</feature>
<evidence type="ECO:0000313" key="21">
    <source>
        <dbReference type="Proteomes" id="UP000222460"/>
    </source>
</evidence>
<evidence type="ECO:0000256" key="4">
    <source>
        <dbReference type="ARBA" id="ARBA00011738"/>
    </source>
</evidence>
<comment type="cofactor">
    <cofactor evidence="15">
        <name>thiamine diphosphate</name>
        <dbReference type="ChEBI" id="CHEBI:58937"/>
    </cofactor>
    <text evidence="15">Binds 1 thiamine pyrophosphate per subunit. During the reaction, the substrate forms a covalent intermediate with the cofactor.</text>
</comment>
<evidence type="ECO:0000256" key="16">
    <source>
        <dbReference type="PIRSR" id="PIRSR605478-4"/>
    </source>
</evidence>
<dbReference type="InterPro" id="IPR033247">
    <property type="entry name" value="Transketolase_fam"/>
</dbReference>
<feature type="site" description="Important for catalytic activity" evidence="17">
    <location>
        <position position="260"/>
    </location>
</feature>
<evidence type="ECO:0000256" key="8">
    <source>
        <dbReference type="ARBA" id="ARBA00022837"/>
    </source>
</evidence>
<keyword evidence="6 18" id="KW-0808">Transferase</keyword>
<dbReference type="CDD" id="cd07033">
    <property type="entry name" value="TPP_PYR_DXS_TK_like"/>
    <property type="match status" value="1"/>
</dbReference>
<dbReference type="PANTHER" id="PTHR43522:SF2">
    <property type="entry name" value="TRANSKETOLASE 1-RELATED"/>
    <property type="match status" value="1"/>
</dbReference>
<evidence type="ECO:0000313" key="20">
    <source>
        <dbReference type="EMBL" id="PHH41219.1"/>
    </source>
</evidence>
<feature type="active site" description="Proton donor" evidence="13">
    <location>
        <position position="411"/>
    </location>
</feature>
<dbReference type="InterPro" id="IPR055152">
    <property type="entry name" value="Transketolase-like_C_2"/>
</dbReference>
<comment type="function">
    <text evidence="18">Catalyzes the transfer of a two-carbon ketol group from a ketose donor to an aldose acceptor, via a covalent intermediate with the cofactor thiamine pyrophosphate.</text>
</comment>
<dbReference type="Gene3D" id="3.40.50.920">
    <property type="match status" value="1"/>
</dbReference>
<dbReference type="Proteomes" id="UP000222460">
    <property type="component" value="Unassembled WGS sequence"/>
</dbReference>
<dbReference type="Pfam" id="PF02779">
    <property type="entry name" value="Transket_pyr"/>
    <property type="match status" value="1"/>
</dbReference>
<dbReference type="EMBL" id="PDKZ01000002">
    <property type="protein sequence ID" value="PHH41219.1"/>
    <property type="molecule type" value="Genomic_DNA"/>
</dbReference>
<dbReference type="InterPro" id="IPR005478">
    <property type="entry name" value="Transketolase_bac-like"/>
</dbReference>
<accession>A0A2C5V9J0</accession>
<dbReference type="RefSeq" id="WP_027610623.1">
    <property type="nucleotide sequence ID" value="NZ_PDKZ01000002.1"/>
</dbReference>
<evidence type="ECO:0000256" key="18">
    <source>
        <dbReference type="RuleBase" id="RU004996"/>
    </source>
</evidence>
<dbReference type="NCBIfam" id="TIGR00232">
    <property type="entry name" value="tktlase_bact"/>
    <property type="match status" value="1"/>
</dbReference>
<evidence type="ECO:0000256" key="15">
    <source>
        <dbReference type="PIRSR" id="PIRSR605478-3"/>
    </source>
</evidence>
<feature type="binding site" evidence="15">
    <location>
        <position position="66"/>
    </location>
    <ligand>
        <name>thiamine diphosphate</name>
        <dbReference type="ChEBI" id="CHEBI:58937"/>
    </ligand>
</feature>
<feature type="binding site" evidence="16">
    <location>
        <position position="187"/>
    </location>
    <ligand>
        <name>Mg(2+)</name>
        <dbReference type="ChEBI" id="CHEBI:18420"/>
    </ligand>
</feature>
<feature type="domain" description="Transketolase-like pyrimidine-binding" evidence="19">
    <location>
        <begin position="354"/>
        <end position="526"/>
    </location>
</feature>
<comment type="cofactor">
    <cofactor evidence="16">
        <name>Mg(2+)</name>
        <dbReference type="ChEBI" id="CHEBI:18420"/>
    </cofactor>
    <text evidence="16">Binds 1 Mg(2+) ion per subunit. Can also utilize other divalent metal cations, such as Ca(2+), Mn(2+) and Co(2+).</text>
</comment>
<keyword evidence="9 16" id="KW-0460">Magnesium</keyword>
<dbReference type="InterPro" id="IPR009014">
    <property type="entry name" value="Transketo_C/PFOR_II"/>
</dbReference>
<evidence type="ECO:0000256" key="5">
    <source>
        <dbReference type="ARBA" id="ARBA00013152"/>
    </source>
</evidence>
<feature type="binding site" evidence="14">
    <location>
        <position position="461"/>
    </location>
    <ligand>
        <name>substrate</name>
    </ligand>
</feature>
<feature type="binding site" evidence="15">
    <location>
        <position position="260"/>
    </location>
    <ligand>
        <name>thiamine diphosphate</name>
        <dbReference type="ChEBI" id="CHEBI:58937"/>
    </ligand>
</feature>
<feature type="binding site" evidence="14">
    <location>
        <position position="260"/>
    </location>
    <ligand>
        <name>substrate</name>
    </ligand>
</feature>
<dbReference type="PROSITE" id="PS00802">
    <property type="entry name" value="TRANSKETOLASE_2"/>
    <property type="match status" value="1"/>
</dbReference>
<proteinExistence type="inferred from homology"/>
<keyword evidence="10 15" id="KW-0786">Thiamine pyrophosphate</keyword>
<dbReference type="Pfam" id="PF22613">
    <property type="entry name" value="Transketolase_C_1"/>
    <property type="match status" value="1"/>
</dbReference>
<dbReference type="SUPFAM" id="SSF52518">
    <property type="entry name" value="Thiamin diphosphate-binding fold (THDP-binding)"/>
    <property type="match status" value="2"/>
</dbReference>
<dbReference type="SMART" id="SM00861">
    <property type="entry name" value="Transket_pyr"/>
    <property type="match status" value="1"/>
</dbReference>
<dbReference type="Pfam" id="PF00456">
    <property type="entry name" value="Transketolase_N"/>
    <property type="match status" value="1"/>
</dbReference>
<feature type="binding site" evidence="14">
    <location>
        <position position="357"/>
    </location>
    <ligand>
        <name>substrate</name>
    </ligand>
</feature>
<evidence type="ECO:0000256" key="14">
    <source>
        <dbReference type="PIRSR" id="PIRSR605478-2"/>
    </source>
</evidence>
<feature type="binding site" evidence="16">
    <location>
        <position position="155"/>
    </location>
    <ligand>
        <name>Mg(2+)</name>
        <dbReference type="ChEBI" id="CHEBI:18420"/>
    </ligand>
</feature>
<dbReference type="CDD" id="cd02012">
    <property type="entry name" value="TPP_TK"/>
    <property type="match status" value="1"/>
</dbReference>
<evidence type="ECO:0000256" key="3">
    <source>
        <dbReference type="ARBA" id="ARBA00007131"/>
    </source>
</evidence>
<feature type="binding site" evidence="16">
    <location>
        <position position="185"/>
    </location>
    <ligand>
        <name>Mg(2+)</name>
        <dbReference type="ChEBI" id="CHEBI:18420"/>
    </ligand>
</feature>
<dbReference type="EC" id="2.2.1.1" evidence="5 12"/>
<dbReference type="InterPro" id="IPR049557">
    <property type="entry name" value="Transketolase_CS"/>
</dbReference>
<sequence>MPSRRERANAIRALSMDAVQKANSGHPGAPMGMADIAEVLWRDYLKHNPSNPSFADRDRFVLSNGHGSMLIYSLLHLTGYDLSIDDLKQFRQLHSRTPGHPEFGYTPGVETTTGPLGQGLANAVGFALAEKVLGAQFNRPGHNIVDHHTYVFLGDGCMMEGISHEVASLAGTLGLGKLIAFYDDNGISIDGEVEGWFTDDTPKRFESYNWQVIRNVDGHDPEEIKTAIETARKSPLPTLICCKTTIGFGSPNKQGKEDCHGAPLGDAEIALTRQALNWNYGPFEIPADIYAEWDAKEKGRAAEAEWDQRFAAYSAAFPTEANELIRRLSGELPADFAEKASAYIAEVAAKGETIASRKASQNTLNAFGPLLPELLGGSADLAGSNLTLWKGCKGVSAEDASGNYMYYGVREFGMTAIMNGVSLHGGLVPYGATFLMFMEYARNAVRMSALMKKRVIHVYTHDSIGLGEDGPTHQPIEQLTSLRTTPNLDTWRPADAVESAVAWKNALERKDGPSALIFSRQNLQHQERDAGQIADISRGGYVLKDCAGEPELILISTGSEVGLAVQAYDKLTEQGRKVRVVSMPCTSVFDAQDAGYKQSVLPLQVSARIAIEAAHADFWFKYVGLEGRVIGMTTYGESAPASALFEEFGFTLENILGQAEELLED</sequence>
<comment type="subunit">
    <text evidence="4 18">Homodimer.</text>
</comment>
<comment type="cofactor">
    <cofactor evidence="1">
        <name>Ca(2+)</name>
        <dbReference type="ChEBI" id="CHEBI:29108"/>
    </cofactor>
</comment>
<dbReference type="GO" id="GO:0004802">
    <property type="term" value="F:transketolase activity"/>
    <property type="evidence" value="ECO:0007669"/>
    <property type="project" value="UniProtKB-UniRule"/>
</dbReference>
<comment type="caution">
    <text evidence="20">The sequence shown here is derived from an EMBL/GenBank/DDBJ whole genome shotgun (WGS) entry which is preliminary data.</text>
</comment>
<feature type="binding site" evidence="15">
    <location>
        <position position="437"/>
    </location>
    <ligand>
        <name>thiamine diphosphate</name>
        <dbReference type="ChEBI" id="CHEBI:58937"/>
    </ligand>
</feature>
<evidence type="ECO:0000259" key="19">
    <source>
        <dbReference type="SMART" id="SM00861"/>
    </source>
</evidence>
<dbReference type="InterPro" id="IPR029061">
    <property type="entry name" value="THDP-binding"/>
</dbReference>
<dbReference type="Gene3D" id="3.40.50.970">
    <property type="match status" value="2"/>
</dbReference>
<comment type="catalytic activity">
    <reaction evidence="11 18">
        <text>D-sedoheptulose 7-phosphate + D-glyceraldehyde 3-phosphate = aldehydo-D-ribose 5-phosphate + D-xylulose 5-phosphate</text>
        <dbReference type="Rhea" id="RHEA:10508"/>
        <dbReference type="ChEBI" id="CHEBI:57483"/>
        <dbReference type="ChEBI" id="CHEBI:57737"/>
        <dbReference type="ChEBI" id="CHEBI:58273"/>
        <dbReference type="ChEBI" id="CHEBI:59776"/>
        <dbReference type="EC" id="2.2.1.1"/>
    </reaction>
</comment>
<evidence type="ECO:0000256" key="12">
    <source>
        <dbReference type="NCBIfam" id="TIGR00232"/>
    </source>
</evidence>
<feature type="binding site" evidence="14">
    <location>
        <position position="473"/>
    </location>
    <ligand>
        <name>substrate</name>
    </ligand>
</feature>
<feature type="binding site" evidence="15">
    <location>
        <position position="185"/>
    </location>
    <ligand>
        <name>thiamine diphosphate</name>
        <dbReference type="ChEBI" id="CHEBI:58937"/>
    </ligand>
</feature>